<dbReference type="PANTHER" id="PTHR42834">
    <property type="entry name" value="ENDONUCLEASE/EXONUCLEASE/PHOSPHATASE FAMILY PROTEIN (AFU_ORTHOLOGUE AFUA_3G09210)"/>
    <property type="match status" value="1"/>
</dbReference>
<dbReference type="EMBL" id="QEAO01000048">
    <property type="protein sequence ID" value="TPX31244.1"/>
    <property type="molecule type" value="Genomic_DNA"/>
</dbReference>
<evidence type="ECO:0000259" key="2">
    <source>
        <dbReference type="Pfam" id="PF03372"/>
    </source>
</evidence>
<accession>A0A507BZK6</accession>
<gene>
    <name evidence="3" type="ORF">SmJEL517_g05380</name>
</gene>
<protein>
    <recommendedName>
        <fullName evidence="2">Endonuclease/exonuclease/phosphatase domain-containing protein</fullName>
    </recommendedName>
</protein>
<dbReference type="RefSeq" id="XP_031022716.1">
    <property type="nucleotide sequence ID" value="XM_031171306.1"/>
</dbReference>
<sequence>MATHKKPTNDSPAAASKTADPLLKSLKLRVGQFNLLNFHDPGKPCYGRSYTQDEVDGKVEWTSQQLRAMRCHVVGFEEVWSLAPLKAAIAKSGIYPDSYSLVGPGVDGSRPAVALLSVFPIVETDYFDDFPPEVILIFGENGIDLPIKKFQRGVLRCVVKMPNDRLVTFFVAHLKSKRPIVTIQERDDAKASAIGSALSLIVRSAESAALRCLVIDETDGRPQHSKRKGASSPGKSGDEQEEEQSTSAAGVKATTIVLGDLNETVHSTSTEIVTGTKPFKKLPFWVKQNVYRNMLSSTNDVQVRSSDRDVTYSHIFNGRYDVLDHILVSNDLIRSNPLHIGYVQLLHHLNDHLIDATLSERDDWGEGVLRADGDSHWNKSKYTSDHGQCVALIKLFPKGQNGQNRFVARRKEGAENAETNDEGLDDADELDLQYHNKLRI</sequence>
<dbReference type="Pfam" id="PF03372">
    <property type="entry name" value="Exo_endo_phos"/>
    <property type="match status" value="1"/>
</dbReference>
<name>A0A507BZK6_9FUNG</name>
<keyword evidence="4" id="KW-1185">Reference proteome</keyword>
<evidence type="ECO:0000256" key="1">
    <source>
        <dbReference type="SAM" id="MobiDB-lite"/>
    </source>
</evidence>
<comment type="caution">
    <text evidence="3">The sequence shown here is derived from an EMBL/GenBank/DDBJ whole genome shotgun (WGS) entry which is preliminary data.</text>
</comment>
<dbReference type="GeneID" id="42006603"/>
<dbReference type="InterPro" id="IPR036691">
    <property type="entry name" value="Endo/exonu/phosph_ase_sf"/>
</dbReference>
<dbReference type="PANTHER" id="PTHR42834:SF1">
    <property type="entry name" value="ENDONUCLEASE_EXONUCLEASE_PHOSPHATASE FAMILY PROTEIN (AFU_ORTHOLOGUE AFUA_3G09210)"/>
    <property type="match status" value="1"/>
</dbReference>
<dbReference type="InterPro" id="IPR005135">
    <property type="entry name" value="Endo/exonuclease/phosphatase"/>
</dbReference>
<feature type="domain" description="Endonuclease/exonuclease/phosphatase" evidence="2">
    <location>
        <begin position="63"/>
        <end position="338"/>
    </location>
</feature>
<dbReference type="SUPFAM" id="SSF56219">
    <property type="entry name" value="DNase I-like"/>
    <property type="match status" value="1"/>
</dbReference>
<evidence type="ECO:0000313" key="4">
    <source>
        <dbReference type="Proteomes" id="UP000319731"/>
    </source>
</evidence>
<feature type="region of interest" description="Disordered" evidence="1">
    <location>
        <begin position="220"/>
        <end position="249"/>
    </location>
</feature>
<dbReference type="Gene3D" id="3.60.10.10">
    <property type="entry name" value="Endonuclease/exonuclease/phosphatase"/>
    <property type="match status" value="1"/>
</dbReference>
<organism evidence="3 4">
    <name type="scientific">Synchytrium microbalum</name>
    <dbReference type="NCBI Taxonomy" id="1806994"/>
    <lineage>
        <taxon>Eukaryota</taxon>
        <taxon>Fungi</taxon>
        <taxon>Fungi incertae sedis</taxon>
        <taxon>Chytridiomycota</taxon>
        <taxon>Chytridiomycota incertae sedis</taxon>
        <taxon>Chytridiomycetes</taxon>
        <taxon>Synchytriales</taxon>
        <taxon>Synchytriaceae</taxon>
        <taxon>Synchytrium</taxon>
    </lineage>
</organism>
<reference evidence="3 4" key="1">
    <citation type="journal article" date="2019" name="Sci. Rep.">
        <title>Comparative genomics of chytrid fungi reveal insights into the obligate biotrophic and pathogenic lifestyle of Synchytrium endobioticum.</title>
        <authorList>
            <person name="van de Vossenberg B.T.L.H."/>
            <person name="Warris S."/>
            <person name="Nguyen H.D.T."/>
            <person name="van Gent-Pelzer M.P.E."/>
            <person name="Joly D.L."/>
            <person name="van de Geest H.C."/>
            <person name="Bonants P.J.M."/>
            <person name="Smith D.S."/>
            <person name="Levesque C.A."/>
            <person name="van der Lee T.A.J."/>
        </authorList>
    </citation>
    <scope>NUCLEOTIDE SEQUENCE [LARGE SCALE GENOMIC DNA]</scope>
    <source>
        <strain evidence="3 4">JEL517</strain>
    </source>
</reference>
<evidence type="ECO:0000313" key="3">
    <source>
        <dbReference type="EMBL" id="TPX31244.1"/>
    </source>
</evidence>
<dbReference type="GO" id="GO:0003824">
    <property type="term" value="F:catalytic activity"/>
    <property type="evidence" value="ECO:0007669"/>
    <property type="project" value="InterPro"/>
</dbReference>
<proteinExistence type="predicted"/>
<dbReference type="AlphaFoldDB" id="A0A507BZK6"/>
<dbReference type="Proteomes" id="UP000319731">
    <property type="component" value="Unassembled WGS sequence"/>
</dbReference>
<dbReference type="OrthoDB" id="2159567at2759"/>